<dbReference type="NCBIfam" id="TIGR00229">
    <property type="entry name" value="sensory_box"/>
    <property type="match status" value="1"/>
</dbReference>
<dbReference type="CDD" id="cd00130">
    <property type="entry name" value="PAS"/>
    <property type="match status" value="1"/>
</dbReference>
<dbReference type="InterPro" id="IPR000014">
    <property type="entry name" value="PAS"/>
</dbReference>
<dbReference type="CDD" id="cd01948">
    <property type="entry name" value="EAL"/>
    <property type="match status" value="1"/>
</dbReference>
<dbReference type="PROSITE" id="PS50883">
    <property type="entry name" value="EAL"/>
    <property type="match status" value="1"/>
</dbReference>
<dbReference type="NCBIfam" id="TIGR00254">
    <property type="entry name" value="GGDEF"/>
    <property type="match status" value="1"/>
</dbReference>
<dbReference type="SUPFAM" id="SSF55073">
    <property type="entry name" value="Nucleotide cyclase"/>
    <property type="match status" value="1"/>
</dbReference>
<dbReference type="InterPro" id="IPR043128">
    <property type="entry name" value="Rev_trsase/Diguanyl_cyclase"/>
</dbReference>
<dbReference type="InterPro" id="IPR035919">
    <property type="entry name" value="EAL_sf"/>
</dbReference>
<organism evidence="4 5">
    <name type="scientific">Qipengyuania oceanensis</name>
    <dbReference type="NCBI Taxonomy" id="1463597"/>
    <lineage>
        <taxon>Bacteria</taxon>
        <taxon>Pseudomonadati</taxon>
        <taxon>Pseudomonadota</taxon>
        <taxon>Alphaproteobacteria</taxon>
        <taxon>Sphingomonadales</taxon>
        <taxon>Erythrobacteraceae</taxon>
        <taxon>Qipengyuania</taxon>
    </lineage>
</organism>
<feature type="domain" description="EAL" evidence="2">
    <location>
        <begin position="299"/>
        <end position="551"/>
    </location>
</feature>
<dbReference type="Pfam" id="PF08448">
    <property type="entry name" value="PAS_4"/>
    <property type="match status" value="1"/>
</dbReference>
<dbReference type="Pfam" id="PF00990">
    <property type="entry name" value="GGDEF"/>
    <property type="match status" value="1"/>
</dbReference>
<dbReference type="SUPFAM" id="SSF141371">
    <property type="entry name" value="PilZ domain-like"/>
    <property type="match status" value="1"/>
</dbReference>
<feature type="domain" description="GGDEF" evidence="3">
    <location>
        <begin position="157"/>
        <end position="290"/>
    </location>
</feature>
<evidence type="ECO:0000256" key="1">
    <source>
        <dbReference type="SAM" id="Coils"/>
    </source>
</evidence>
<dbReference type="Gene3D" id="3.30.450.20">
    <property type="entry name" value="PAS domain"/>
    <property type="match status" value="1"/>
</dbReference>
<reference evidence="4 5" key="1">
    <citation type="submission" date="2019-12" db="EMBL/GenBank/DDBJ databases">
        <title>Genomic-based taxomic classification of the family Erythrobacteraceae.</title>
        <authorList>
            <person name="Xu L."/>
        </authorList>
    </citation>
    <scope>NUCLEOTIDE SEQUENCE [LARGE SCALE GENOMIC DNA]</scope>
    <source>
        <strain evidence="4 5">MCCC 1A09965</strain>
    </source>
</reference>
<dbReference type="InterPro" id="IPR000160">
    <property type="entry name" value="GGDEF_dom"/>
</dbReference>
<dbReference type="Pfam" id="PF00563">
    <property type="entry name" value="EAL"/>
    <property type="match status" value="1"/>
</dbReference>
<dbReference type="OrthoDB" id="9814202at2"/>
<dbReference type="PROSITE" id="PS50887">
    <property type="entry name" value="GGDEF"/>
    <property type="match status" value="1"/>
</dbReference>
<dbReference type="EMBL" id="WTYN01000001">
    <property type="protein sequence ID" value="MXO61885.1"/>
    <property type="molecule type" value="Genomic_DNA"/>
</dbReference>
<dbReference type="Gene3D" id="3.20.20.450">
    <property type="entry name" value="EAL domain"/>
    <property type="match status" value="1"/>
</dbReference>
<dbReference type="SMART" id="SM00052">
    <property type="entry name" value="EAL"/>
    <property type="match status" value="1"/>
</dbReference>
<dbReference type="CDD" id="cd01949">
    <property type="entry name" value="GGDEF"/>
    <property type="match status" value="1"/>
</dbReference>
<feature type="coiled-coil region" evidence="1">
    <location>
        <begin position="285"/>
        <end position="312"/>
    </location>
</feature>
<comment type="caution">
    <text evidence="4">The sequence shown here is derived from an EMBL/GenBank/DDBJ whole genome shotgun (WGS) entry which is preliminary data.</text>
</comment>
<dbReference type="InterPro" id="IPR013656">
    <property type="entry name" value="PAS_4"/>
</dbReference>
<accession>A0A844YEB3</accession>
<dbReference type="InterPro" id="IPR001633">
    <property type="entry name" value="EAL_dom"/>
</dbReference>
<dbReference type="SMART" id="SM00267">
    <property type="entry name" value="GGDEF"/>
    <property type="match status" value="1"/>
</dbReference>
<proteinExistence type="predicted"/>
<dbReference type="InterPro" id="IPR052155">
    <property type="entry name" value="Biofilm_reg_signaling"/>
</dbReference>
<protein>
    <submittedName>
        <fullName evidence="4">EAL domain-containing protein</fullName>
    </submittedName>
</protein>
<name>A0A844YEB3_9SPHN</name>
<keyword evidence="1" id="KW-0175">Coiled coil</keyword>
<evidence type="ECO:0000313" key="5">
    <source>
        <dbReference type="Proteomes" id="UP000445582"/>
    </source>
</evidence>
<gene>
    <name evidence="4" type="ORF">GRI48_02555</name>
</gene>
<evidence type="ECO:0000313" key="4">
    <source>
        <dbReference type="EMBL" id="MXO61885.1"/>
    </source>
</evidence>
<dbReference type="InterPro" id="IPR029787">
    <property type="entry name" value="Nucleotide_cyclase"/>
</dbReference>
<evidence type="ECO:0000259" key="3">
    <source>
        <dbReference type="PROSITE" id="PS50887"/>
    </source>
</evidence>
<dbReference type="SUPFAM" id="SSF55785">
    <property type="entry name" value="PYP-like sensor domain (PAS domain)"/>
    <property type="match status" value="1"/>
</dbReference>
<dbReference type="SUPFAM" id="SSF141868">
    <property type="entry name" value="EAL domain-like"/>
    <property type="match status" value="1"/>
</dbReference>
<dbReference type="Proteomes" id="UP000445582">
    <property type="component" value="Unassembled WGS sequence"/>
</dbReference>
<evidence type="ECO:0000259" key="2">
    <source>
        <dbReference type="PROSITE" id="PS50883"/>
    </source>
</evidence>
<sequence length="699" mass="76937">MLDCESSGQVWFWAADADCRLTYVSPFAAEILGKSTADLLGQPVEVLFRTPAHGSESSQGRSLTFQLRSKGKFVDREFPANTNSHERWWSVSGRPQFDADRQFIGYQGHARDVTEARRQRAAAQTSVRHDSLTGLSNRAYMSHRLEALMSTCMLTERTCALMMLDLDRFKQVNDTLGHQAGDELLKQVAQRLQRVTEEQFELGRLGGDEFQVILPDVDDRGVLGPKADQIIQLLSQPYTIQGSSCAIGASVGIAIAPYDGIDAEELTRSADLALYAAKEAGRGQLRFYSNDLHRKAQERRAIEEELRDALHRGEMQLHYQPLTCPVENRVKGFEALLRWDHPVRGRVNPATFISVAEETGLILPLGEWVLRQACADAVAWPDDIRVAVNVSPIQFMNENLPTVVANALASSQLEPSRLELEITESVFIGDSKATRETFDSLKRLGLRFALDDFGTGYSSLGYLRDAPFDKIKIDQSFIRGAVTEGGRGNAAIIAAIVSLAEALDMDTTAEGIEAIDELDFIRERGVTTVQGYVYGQAMPQEEVLAMIEGGSIRIEPSGPEKSRSNRRSILRKVGLIHEDHRYEVTMRNLSQTGARVHGLVDVPVGTEFVVDFGEGQLVVAKVRRSQGSWQGLEFEEPLVNDGGDGWCTRHRVSPYVLAAAGMPLAALPPGAYPLVGKDVGAGADRRPALPAFSQVDIAA</sequence>
<dbReference type="AlphaFoldDB" id="A0A844YEB3"/>
<dbReference type="InterPro" id="IPR035965">
    <property type="entry name" value="PAS-like_dom_sf"/>
</dbReference>
<dbReference type="Gene3D" id="3.30.70.270">
    <property type="match status" value="1"/>
</dbReference>
<keyword evidence="5" id="KW-1185">Reference proteome</keyword>
<dbReference type="PANTHER" id="PTHR44757:SF2">
    <property type="entry name" value="BIOFILM ARCHITECTURE MAINTENANCE PROTEIN MBAA"/>
    <property type="match status" value="1"/>
</dbReference>
<dbReference type="PANTHER" id="PTHR44757">
    <property type="entry name" value="DIGUANYLATE CYCLASE DGCP"/>
    <property type="match status" value="1"/>
</dbReference>